<dbReference type="Gene3D" id="2.40.50.100">
    <property type="match status" value="1"/>
</dbReference>
<evidence type="ECO:0000256" key="3">
    <source>
        <dbReference type="ARBA" id="ARBA00022741"/>
    </source>
</evidence>
<organism evidence="9 10">
    <name type="scientific">Neorhizobium phenanthreniclasticum</name>
    <dbReference type="NCBI Taxonomy" id="3157917"/>
    <lineage>
        <taxon>Bacteria</taxon>
        <taxon>Pseudomonadati</taxon>
        <taxon>Pseudomonadota</taxon>
        <taxon>Alphaproteobacteria</taxon>
        <taxon>Hyphomicrobiales</taxon>
        <taxon>Rhizobiaceae</taxon>
        <taxon>Rhizobium/Agrobacterium group</taxon>
        <taxon>Neorhizobium</taxon>
    </lineage>
</organism>
<dbReference type="PANTHER" id="PTHR42781:SF4">
    <property type="entry name" value="SPERMIDINE_PUTRESCINE IMPORT ATP-BINDING PROTEIN POTA"/>
    <property type="match status" value="1"/>
</dbReference>
<keyword evidence="10" id="KW-1185">Reference proteome</keyword>
<dbReference type="InterPro" id="IPR003439">
    <property type="entry name" value="ABC_transporter-like_ATP-bd"/>
</dbReference>
<dbReference type="PROSITE" id="PS50893">
    <property type="entry name" value="ABC_TRANSPORTER_2"/>
    <property type="match status" value="1"/>
</dbReference>
<comment type="catalytic activity">
    <reaction evidence="7">
        <text>ATP + H2O + polyamine-[polyamine-binding protein]Side 1 = ADP + phosphate + polyamineSide 2 + [polyamine-binding protein]Side 1.</text>
        <dbReference type="EC" id="7.6.2.11"/>
    </reaction>
</comment>
<dbReference type="InterPro" id="IPR027417">
    <property type="entry name" value="P-loop_NTPase"/>
</dbReference>
<dbReference type="Proteomes" id="UP001496627">
    <property type="component" value="Unassembled WGS sequence"/>
</dbReference>
<dbReference type="PANTHER" id="PTHR42781">
    <property type="entry name" value="SPERMIDINE/PUTRESCINE IMPORT ATP-BINDING PROTEIN POTA"/>
    <property type="match status" value="1"/>
</dbReference>
<dbReference type="Pfam" id="PF08402">
    <property type="entry name" value="TOBE_2"/>
    <property type="match status" value="1"/>
</dbReference>
<dbReference type="InterPro" id="IPR017871">
    <property type="entry name" value="ABC_transporter-like_CS"/>
</dbReference>
<evidence type="ECO:0000256" key="7">
    <source>
        <dbReference type="RuleBase" id="RU364083"/>
    </source>
</evidence>
<comment type="function">
    <text evidence="7">Part of the ABC transporter complex PotABCD involved in spermidine/putrescine import. Responsible for energy coupling to the transport system.</text>
</comment>
<dbReference type="InterPro" id="IPR005893">
    <property type="entry name" value="PotA-like"/>
</dbReference>
<evidence type="ECO:0000256" key="5">
    <source>
        <dbReference type="ARBA" id="ARBA00022967"/>
    </source>
</evidence>
<dbReference type="PROSITE" id="PS00211">
    <property type="entry name" value="ABC_TRANSPORTER_1"/>
    <property type="match status" value="1"/>
</dbReference>
<comment type="subunit">
    <text evidence="7">The complex is composed of two ATP-binding proteins (PotA), two transmembrane proteins (PotB and PotC) and a solute-binding protein (PotD).</text>
</comment>
<keyword evidence="3 7" id="KW-0547">Nucleotide-binding</keyword>
<evidence type="ECO:0000259" key="8">
    <source>
        <dbReference type="PROSITE" id="PS50893"/>
    </source>
</evidence>
<dbReference type="SUPFAM" id="SSF50331">
    <property type="entry name" value="MOP-like"/>
    <property type="match status" value="1"/>
</dbReference>
<keyword evidence="4 7" id="KW-0067">ATP-binding</keyword>
<keyword evidence="1 7" id="KW-0813">Transport</keyword>
<dbReference type="NCBIfam" id="TIGR01187">
    <property type="entry name" value="potA"/>
    <property type="match status" value="1"/>
</dbReference>
<dbReference type="EMBL" id="JBEAAL010000006">
    <property type="protein sequence ID" value="MEQ1405560.1"/>
    <property type="molecule type" value="Genomic_DNA"/>
</dbReference>
<protein>
    <recommendedName>
        <fullName evidence="7">Spermidine/putrescine import ATP-binding protein PotA</fullName>
        <ecNumber evidence="7">7.6.2.11</ecNumber>
    </recommendedName>
</protein>
<dbReference type="Pfam" id="PF00005">
    <property type="entry name" value="ABC_tran"/>
    <property type="match status" value="1"/>
</dbReference>
<evidence type="ECO:0000256" key="6">
    <source>
        <dbReference type="ARBA" id="ARBA00023136"/>
    </source>
</evidence>
<keyword evidence="5 7" id="KW-1278">Translocase</keyword>
<name>A0ABV0M3E1_9HYPH</name>
<evidence type="ECO:0000256" key="2">
    <source>
        <dbReference type="ARBA" id="ARBA00022475"/>
    </source>
</evidence>
<comment type="caution">
    <text evidence="9">The sequence shown here is derived from an EMBL/GenBank/DDBJ whole genome shotgun (WGS) entry which is preliminary data.</text>
</comment>
<accession>A0ABV0M3E1</accession>
<keyword evidence="2 7" id="KW-1003">Cell membrane</keyword>
<sequence>MILKGETVILEKIEKNFAETAVVRDVSIAVQAGEFLSLLGPSGSGKTTLLMMIAGFEAPNRGRISVGTRDITFEAPNKRNVGMVFQRYALFPHMTVAQNIAFPLRMRRCSRAQARDRVDAMLAMVRLEGFADRLPQQLSGGQQQRVAVARALVAEPPVLLMDEPLSALDKKLRETMQLEIKRIQKRLGVTVVYVTHDQEEALTMSDRVAVMADGELMQVGAPIDLYHRPANAFVAGFIGKMNFLEGEYIGHDGDEAVIRLSQTATVKCPISSATAVAGQRLTVAIRPEDLSVRPSGDVRPGGFKGRVEAALFVGAAYVVLVAIDGRAGEVVEARLPANGGSLPLVPGDIVDVFAEPSAVRLFSHQQRQAA</sequence>
<keyword evidence="6 7" id="KW-0472">Membrane</keyword>
<dbReference type="Gene3D" id="3.40.50.300">
    <property type="entry name" value="P-loop containing nucleotide triphosphate hydrolases"/>
    <property type="match status" value="1"/>
</dbReference>
<dbReference type="InterPro" id="IPR003593">
    <property type="entry name" value="AAA+_ATPase"/>
</dbReference>
<gene>
    <name evidence="7" type="primary">potA</name>
    <name evidence="9" type="ORF">ABK249_11510</name>
</gene>
<evidence type="ECO:0000313" key="9">
    <source>
        <dbReference type="EMBL" id="MEQ1405560.1"/>
    </source>
</evidence>
<dbReference type="InterPro" id="IPR008995">
    <property type="entry name" value="Mo/tungstate-bd_C_term_dom"/>
</dbReference>
<dbReference type="SUPFAM" id="SSF52540">
    <property type="entry name" value="P-loop containing nucleoside triphosphate hydrolases"/>
    <property type="match status" value="1"/>
</dbReference>
<evidence type="ECO:0000256" key="1">
    <source>
        <dbReference type="ARBA" id="ARBA00022448"/>
    </source>
</evidence>
<dbReference type="GO" id="GO:0005524">
    <property type="term" value="F:ATP binding"/>
    <property type="evidence" value="ECO:0007669"/>
    <property type="project" value="UniProtKB-KW"/>
</dbReference>
<evidence type="ECO:0000256" key="4">
    <source>
        <dbReference type="ARBA" id="ARBA00022840"/>
    </source>
</evidence>
<dbReference type="InterPro" id="IPR050093">
    <property type="entry name" value="ABC_SmlMolc_Importer"/>
</dbReference>
<dbReference type="EC" id="7.6.2.11" evidence="7"/>
<feature type="domain" description="ABC transporter" evidence="8">
    <location>
        <begin position="8"/>
        <end position="238"/>
    </location>
</feature>
<evidence type="ECO:0000313" key="10">
    <source>
        <dbReference type="Proteomes" id="UP001496627"/>
    </source>
</evidence>
<dbReference type="InterPro" id="IPR013611">
    <property type="entry name" value="Transp-assoc_OB_typ2"/>
</dbReference>
<reference evidence="9 10" key="1">
    <citation type="submission" date="2024-05" db="EMBL/GenBank/DDBJ databases">
        <title>Neorhizobium sp. Rsf11, a plant growth promoting and heavy metal resistant PAH-degrader.</title>
        <authorList>
            <person name="Golubev S.N."/>
            <person name="Muratova A.Y."/>
            <person name="Markelova M.I."/>
        </authorList>
    </citation>
    <scope>NUCLEOTIDE SEQUENCE [LARGE SCALE GENOMIC DNA]</scope>
    <source>
        <strain evidence="9 10">Rsf11</strain>
    </source>
</reference>
<comment type="similarity">
    <text evidence="7">Belongs to the ABC transporter superfamily. Spermidine/putrescine importer (TC 3.A.1.11.1) family.</text>
</comment>
<proteinExistence type="inferred from homology"/>
<dbReference type="RefSeq" id="WP_227702471.1">
    <property type="nucleotide sequence ID" value="NZ_JBEAAL010000006.1"/>
</dbReference>
<dbReference type="SMART" id="SM00382">
    <property type="entry name" value="AAA"/>
    <property type="match status" value="1"/>
</dbReference>